<reference evidence="2 3" key="1">
    <citation type="submission" date="2019-02" db="EMBL/GenBank/DDBJ databases">
        <title>Complete Genome Sequence and Methylome Analysis of free living Spirochaetas.</title>
        <authorList>
            <person name="Fomenkov A."/>
            <person name="Dubinina G."/>
            <person name="Leshcheva N."/>
            <person name="Mikheeva N."/>
            <person name="Grabovich M."/>
            <person name="Vincze T."/>
            <person name="Roberts R.J."/>
        </authorList>
    </citation>
    <scope>NUCLEOTIDE SEQUENCE [LARGE SCALE GENOMIC DNA]</scope>
    <source>
        <strain evidence="2 3">K2</strain>
    </source>
</reference>
<accession>A0A5C1QH66</accession>
<sequence>MFSFLDKIEYPLLIMASVLMLLAPFTPMPHVVEKLIMLREGTLKKAIDIFDLFYHFVPTVLLIIKLIRDYNISKA</sequence>
<organism evidence="2 3">
    <name type="scientific">Oceanispirochaeta crateris</name>
    <dbReference type="NCBI Taxonomy" id="2518645"/>
    <lineage>
        <taxon>Bacteria</taxon>
        <taxon>Pseudomonadati</taxon>
        <taxon>Spirochaetota</taxon>
        <taxon>Spirochaetia</taxon>
        <taxon>Spirochaetales</taxon>
        <taxon>Spirochaetaceae</taxon>
        <taxon>Oceanispirochaeta</taxon>
    </lineage>
</organism>
<keyword evidence="1" id="KW-0812">Transmembrane</keyword>
<protein>
    <submittedName>
        <fullName evidence="2">RND transporter</fullName>
    </submittedName>
</protein>
<dbReference type="Proteomes" id="UP000324209">
    <property type="component" value="Chromosome"/>
</dbReference>
<keyword evidence="1" id="KW-0472">Membrane</keyword>
<evidence type="ECO:0000313" key="2">
    <source>
        <dbReference type="EMBL" id="QEN06911.1"/>
    </source>
</evidence>
<dbReference type="KEGG" id="ock:EXM22_02460"/>
<evidence type="ECO:0000313" key="3">
    <source>
        <dbReference type="Proteomes" id="UP000324209"/>
    </source>
</evidence>
<gene>
    <name evidence="2" type="ORF">EXM22_02460</name>
</gene>
<dbReference type="AlphaFoldDB" id="A0A5C1QH66"/>
<proteinExistence type="predicted"/>
<evidence type="ECO:0000256" key="1">
    <source>
        <dbReference type="SAM" id="Phobius"/>
    </source>
</evidence>
<name>A0A5C1QH66_9SPIO</name>
<keyword evidence="3" id="KW-1185">Reference proteome</keyword>
<dbReference type="RefSeq" id="WP_149484993.1">
    <property type="nucleotide sequence ID" value="NZ_CP036150.1"/>
</dbReference>
<dbReference type="EMBL" id="CP036150">
    <property type="protein sequence ID" value="QEN06911.1"/>
    <property type="molecule type" value="Genomic_DNA"/>
</dbReference>
<feature type="transmembrane region" description="Helical" evidence="1">
    <location>
        <begin position="12"/>
        <end position="32"/>
    </location>
</feature>
<keyword evidence="1" id="KW-1133">Transmembrane helix</keyword>
<dbReference type="OrthoDB" id="1467821at2"/>